<comment type="cofactor">
    <cofactor evidence="3">
        <name>Zn(2+)</name>
        <dbReference type="ChEBI" id="CHEBI:29105"/>
    </cofactor>
    <text evidence="3">Binds 2 Zn(2+) ions per subunit.</text>
</comment>
<comment type="caution">
    <text evidence="5">The sequence shown here is derived from an EMBL/GenBank/DDBJ whole genome shotgun (WGS) entry which is preliminary data.</text>
</comment>
<dbReference type="Gene3D" id="3.40.630.10">
    <property type="entry name" value="Zn peptidases"/>
    <property type="match status" value="1"/>
</dbReference>
<dbReference type="GO" id="GO:0016813">
    <property type="term" value="F:hydrolase activity, acting on carbon-nitrogen (but not peptide) bonds, in linear amidines"/>
    <property type="evidence" value="ECO:0007669"/>
    <property type="project" value="InterPro"/>
</dbReference>
<feature type="binding site" evidence="3">
    <location>
        <position position="194"/>
    </location>
    <ligand>
        <name>Zn(2+)</name>
        <dbReference type="ChEBI" id="CHEBI:29105"/>
        <label>1</label>
    </ligand>
</feature>
<organism evidence="5 6">
    <name type="scientific">Bradyrhizobium uaiense</name>
    <dbReference type="NCBI Taxonomy" id="2594946"/>
    <lineage>
        <taxon>Bacteria</taxon>
        <taxon>Pseudomonadati</taxon>
        <taxon>Pseudomonadota</taxon>
        <taxon>Alphaproteobacteria</taxon>
        <taxon>Hyphomicrobiales</taxon>
        <taxon>Nitrobacteraceae</taxon>
        <taxon>Bradyrhizobium</taxon>
    </lineage>
</organism>
<keyword evidence="3" id="KW-0479">Metal-binding</keyword>
<accession>A0A6P1BCQ5</accession>
<dbReference type="InterPro" id="IPR036264">
    <property type="entry name" value="Bact_exopeptidase_dim_dom"/>
</dbReference>
<dbReference type="GO" id="GO:0046872">
    <property type="term" value="F:metal ion binding"/>
    <property type="evidence" value="ECO:0007669"/>
    <property type="project" value="UniProtKB-KW"/>
</dbReference>
<dbReference type="InterPro" id="IPR010158">
    <property type="entry name" value="Amidase_Cbmase"/>
</dbReference>
<dbReference type="PANTHER" id="PTHR32494:SF5">
    <property type="entry name" value="ALLANTOATE AMIDOHYDROLASE"/>
    <property type="match status" value="1"/>
</dbReference>
<dbReference type="EMBL" id="VKHP01000012">
    <property type="protein sequence ID" value="NEU95282.1"/>
    <property type="molecule type" value="Genomic_DNA"/>
</dbReference>
<dbReference type="Pfam" id="PF07687">
    <property type="entry name" value="M20_dimer"/>
    <property type="match status" value="1"/>
</dbReference>
<keyword evidence="2 5" id="KW-0378">Hydrolase</keyword>
<feature type="binding site" evidence="3">
    <location>
        <position position="85"/>
    </location>
    <ligand>
        <name>Zn(2+)</name>
        <dbReference type="ChEBI" id="CHEBI:29105"/>
        <label>1</label>
    </ligand>
</feature>
<evidence type="ECO:0000256" key="2">
    <source>
        <dbReference type="ARBA" id="ARBA00022801"/>
    </source>
</evidence>
<gene>
    <name evidence="5" type="ORF">FNJ47_05400</name>
</gene>
<protein>
    <submittedName>
        <fullName evidence="5">Zn-dependent hydrolase</fullName>
    </submittedName>
</protein>
<dbReference type="Pfam" id="PF01546">
    <property type="entry name" value="Peptidase_M20"/>
    <property type="match status" value="1"/>
</dbReference>
<keyword evidence="6" id="KW-1185">Reference proteome</keyword>
<evidence type="ECO:0000256" key="1">
    <source>
        <dbReference type="ARBA" id="ARBA00006153"/>
    </source>
</evidence>
<dbReference type="Proteomes" id="UP000468531">
    <property type="component" value="Unassembled WGS sequence"/>
</dbReference>
<evidence type="ECO:0000259" key="4">
    <source>
        <dbReference type="Pfam" id="PF07687"/>
    </source>
</evidence>
<dbReference type="SUPFAM" id="SSF53187">
    <property type="entry name" value="Zn-dependent exopeptidases"/>
    <property type="match status" value="1"/>
</dbReference>
<dbReference type="InterPro" id="IPR011650">
    <property type="entry name" value="Peptidase_M20_dimer"/>
</dbReference>
<dbReference type="SUPFAM" id="SSF55031">
    <property type="entry name" value="Bacterial exopeptidase dimerisation domain"/>
    <property type="match status" value="1"/>
</dbReference>
<reference evidence="5 6" key="1">
    <citation type="journal article" date="2020" name="Arch. Microbiol.">
        <title>Bradyrhizobium uaiense sp. nov., a new highly efficient cowpea symbiont.</title>
        <authorList>
            <person name="Cabral Michel D."/>
            <person name="Azarias Guimaraes A."/>
            <person name="Martins da Costa E."/>
            <person name="Soares de Carvalho T."/>
            <person name="Balsanelli E."/>
            <person name="Willems A."/>
            <person name="Maltempi de Souza E."/>
            <person name="de Souza Moreira F.M."/>
        </authorList>
    </citation>
    <scope>NUCLEOTIDE SEQUENCE [LARGE SCALE GENOMIC DNA]</scope>
    <source>
        <strain evidence="5 6">UFLA 03-164</strain>
    </source>
</reference>
<evidence type="ECO:0000256" key="3">
    <source>
        <dbReference type="PIRSR" id="PIRSR001235-1"/>
    </source>
</evidence>
<feature type="binding site" evidence="3">
    <location>
        <position position="96"/>
    </location>
    <ligand>
        <name>Zn(2+)</name>
        <dbReference type="ChEBI" id="CHEBI:29105"/>
        <label>2</label>
    </ligand>
</feature>
<dbReference type="PANTHER" id="PTHR32494">
    <property type="entry name" value="ALLANTOATE DEIMINASE-RELATED"/>
    <property type="match status" value="1"/>
</dbReference>
<dbReference type="PIRSF" id="PIRSF001235">
    <property type="entry name" value="Amidase_carbamoylase"/>
    <property type="match status" value="1"/>
</dbReference>
<feature type="binding site" evidence="3">
    <location>
        <position position="387"/>
    </location>
    <ligand>
        <name>Zn(2+)</name>
        <dbReference type="ChEBI" id="CHEBI:29105"/>
        <label>2</label>
    </ligand>
</feature>
<evidence type="ECO:0000313" key="5">
    <source>
        <dbReference type="EMBL" id="NEU95282.1"/>
    </source>
</evidence>
<dbReference type="NCBIfam" id="NF006772">
    <property type="entry name" value="PRK09290.2-1"/>
    <property type="match status" value="1"/>
</dbReference>
<feature type="domain" description="Peptidase M20 dimerisation" evidence="4">
    <location>
        <begin position="216"/>
        <end position="298"/>
    </location>
</feature>
<comment type="similarity">
    <text evidence="1">Belongs to the peptidase M20 family.</text>
</comment>
<feature type="binding site" evidence="3">
    <location>
        <position position="135"/>
    </location>
    <ligand>
        <name>Zn(2+)</name>
        <dbReference type="ChEBI" id="CHEBI:29105"/>
        <label>2</label>
    </ligand>
</feature>
<sequence>MRKVDAVGYAETFLDRFAHFSRIGSTGDGGVDRVEGSQANGEARRQLVRWMKELGFNVSVDEIGNIFGLLNLAGESAPLVLTGSHIDSQPRGGCFDGAYGVIAGLDAAAAVRDRLAKQSKASSANLGVVAWMGEEGARFRPLMGSRVYTGARTLQSALDGKDMQGISAREALAGIGFLGTDTAPKLPVAYVELHVECGSQLEVRKKSLGVFTRWWGAHKVDLTFEGKTAHTGPTPMRARQDALYAAAQVIVAMRALGDSAEIGSLHTSVAKLEVVPNSPNVVPCGATACVELRSLDPEVIKRSYDHLLACASFAATTARVKYAIARDDLREPGKFHEGLSQLAFEVAKCNGEEAVAVDTLGGHDAIMMTAVCPTVMLTVPSRAGLCHHPDEWTSQEDLERG</sequence>
<dbReference type="AlphaFoldDB" id="A0A6P1BCQ5"/>
<keyword evidence="3" id="KW-0862">Zinc</keyword>
<proteinExistence type="inferred from homology"/>
<evidence type="ECO:0000313" key="6">
    <source>
        <dbReference type="Proteomes" id="UP000468531"/>
    </source>
</evidence>
<feature type="binding site" evidence="3">
    <location>
        <position position="96"/>
    </location>
    <ligand>
        <name>Zn(2+)</name>
        <dbReference type="ChEBI" id="CHEBI:29105"/>
        <label>1</label>
    </ligand>
</feature>
<dbReference type="InterPro" id="IPR002933">
    <property type="entry name" value="Peptidase_M20"/>
</dbReference>
<name>A0A6P1BCQ5_9BRAD</name>
<dbReference type="Gene3D" id="3.30.70.360">
    <property type="match status" value="1"/>
</dbReference>
<dbReference type="NCBIfam" id="TIGR01879">
    <property type="entry name" value="hydantase"/>
    <property type="match status" value="1"/>
</dbReference>